<protein>
    <recommendedName>
        <fullName evidence="5">Transmembrane protein</fullName>
    </recommendedName>
</protein>
<accession>A0A8J2K8I3</accession>
<feature type="transmembrane region" description="Helical" evidence="2">
    <location>
        <begin position="7"/>
        <end position="26"/>
    </location>
</feature>
<keyword evidence="4" id="KW-1185">Reference proteome</keyword>
<reference evidence="3" key="1">
    <citation type="submission" date="2021-06" db="EMBL/GenBank/DDBJ databases">
        <authorList>
            <person name="Hodson N. C."/>
            <person name="Mongue J. A."/>
            <person name="Jaron S. K."/>
        </authorList>
    </citation>
    <scope>NUCLEOTIDE SEQUENCE</scope>
</reference>
<feature type="compositionally biased region" description="Polar residues" evidence="1">
    <location>
        <begin position="230"/>
        <end position="255"/>
    </location>
</feature>
<dbReference type="Proteomes" id="UP000708208">
    <property type="component" value="Unassembled WGS sequence"/>
</dbReference>
<dbReference type="EMBL" id="CAJVCH010211729">
    <property type="protein sequence ID" value="CAG7731394.1"/>
    <property type="molecule type" value="Genomic_DNA"/>
</dbReference>
<evidence type="ECO:0000256" key="1">
    <source>
        <dbReference type="SAM" id="MobiDB-lite"/>
    </source>
</evidence>
<evidence type="ECO:0000313" key="3">
    <source>
        <dbReference type="EMBL" id="CAG7731394.1"/>
    </source>
</evidence>
<dbReference type="AlphaFoldDB" id="A0A8J2K8I3"/>
<comment type="caution">
    <text evidence="3">The sequence shown here is derived from an EMBL/GenBank/DDBJ whole genome shotgun (WGS) entry which is preliminary data.</text>
</comment>
<feature type="transmembrane region" description="Helical" evidence="2">
    <location>
        <begin position="38"/>
        <end position="62"/>
    </location>
</feature>
<feature type="region of interest" description="Disordered" evidence="1">
    <location>
        <begin position="217"/>
        <end position="263"/>
    </location>
</feature>
<keyword evidence="2" id="KW-1133">Transmembrane helix</keyword>
<evidence type="ECO:0008006" key="5">
    <source>
        <dbReference type="Google" id="ProtNLM"/>
    </source>
</evidence>
<evidence type="ECO:0000256" key="2">
    <source>
        <dbReference type="SAM" id="Phobius"/>
    </source>
</evidence>
<keyword evidence="2" id="KW-0472">Membrane</keyword>
<evidence type="ECO:0000313" key="4">
    <source>
        <dbReference type="Proteomes" id="UP000708208"/>
    </source>
</evidence>
<keyword evidence="2" id="KW-0812">Transmembrane</keyword>
<name>A0A8J2K8I3_9HEXA</name>
<proteinExistence type="predicted"/>
<sequence length="263" mass="29606">MSLNIIVPLNLILELAMLGLEGYAFSYNRFRFFEPIDVTFLTFIPLFLALSIGWLLVLTCIMERSYKLVRILRLLQGIILLIIGFLMVVSERSISKSRVCHGYEHMSLQSCQLSVPKLLSGILTILDGILYFLRPHKRILEGENQFLVQRGNPVPIEAQIPFAIRVEIVTDPTGGVVDGAGGAYQPLTSKPSIGFNQQYQQPFSNVPLGPNQYYENPPPYFEVINPPQNPLGQQAENPQFYNYPSGNYGTSNQTDPGVPHRYN</sequence>
<gene>
    <name evidence="3" type="ORF">AFUS01_LOCUS19988</name>
</gene>
<feature type="transmembrane region" description="Helical" evidence="2">
    <location>
        <begin position="74"/>
        <end position="94"/>
    </location>
</feature>
<organism evidence="3 4">
    <name type="scientific">Allacma fusca</name>
    <dbReference type="NCBI Taxonomy" id="39272"/>
    <lineage>
        <taxon>Eukaryota</taxon>
        <taxon>Metazoa</taxon>
        <taxon>Ecdysozoa</taxon>
        <taxon>Arthropoda</taxon>
        <taxon>Hexapoda</taxon>
        <taxon>Collembola</taxon>
        <taxon>Symphypleona</taxon>
        <taxon>Sminthuridae</taxon>
        <taxon>Allacma</taxon>
    </lineage>
</organism>